<evidence type="ECO:0000256" key="3">
    <source>
        <dbReference type="ARBA" id="ARBA00022737"/>
    </source>
</evidence>
<proteinExistence type="inferred from homology"/>
<dbReference type="PROSITE" id="PS00678">
    <property type="entry name" value="WD_REPEATS_1"/>
    <property type="match status" value="1"/>
</dbReference>
<dbReference type="InterPro" id="IPR051865">
    <property type="entry name" value="WD-repeat_CDT2_adapter"/>
</dbReference>
<comment type="caution">
    <text evidence="8">The sequence shown here is derived from an EMBL/GenBank/DDBJ whole genome shotgun (WGS) entry which is preliminary data.</text>
</comment>
<evidence type="ECO:0000256" key="6">
    <source>
        <dbReference type="PROSITE-ProRule" id="PRU00221"/>
    </source>
</evidence>
<protein>
    <recommendedName>
        <fullName evidence="10">WD40 repeat-like protein</fullName>
    </recommendedName>
</protein>
<evidence type="ECO:0000256" key="7">
    <source>
        <dbReference type="SAM" id="MobiDB-lite"/>
    </source>
</evidence>
<feature type="region of interest" description="Disordered" evidence="7">
    <location>
        <begin position="1"/>
        <end position="77"/>
    </location>
</feature>
<evidence type="ECO:0000313" key="8">
    <source>
        <dbReference type="EMBL" id="KAF5393588.1"/>
    </source>
</evidence>
<feature type="compositionally biased region" description="Basic and acidic residues" evidence="7">
    <location>
        <begin position="50"/>
        <end position="68"/>
    </location>
</feature>
<sequence length="506" mass="55991">MMLPSPSSSPPRPLAFNDSTNIPRKSEATNSGSSSSWLQLPTPPKNWKRPSSERNETPSKRVKLTKDEESSDEEEDAWIEKSRKRFKRTQANPLSLTRSSLFSSHNTPSTRPILESFVSANKADLFRCDSIEDQFLTPPYACSYSHAAKSGGIPLLAVSTEEGTVHIFNTIRRGELDPEPSRTTLRPHENGIYAVKWSPSDGYLATASADRSLRISSTATSQLLHTFQHHTASIKQVAWHPSCESIVATGGRDGTIFIWDLRDATSSPAFSIRDAHETLTANGRRSKNQTHKVVTNLIFNEDMSLTSSGSCDGILRRWDIRFLSDSNVRRPTKSKRFIPSAYSPSDPTTSYTSSRCRGILSLTPGQGPTSGLLFALGADSRIHTYNSSSLVALPINFTDPNMHVNGSFYISSALSPCGRWLANGGRESAFLFDVATAARPFAQGTRAVELKAQRGEACGVDWAEGMLATCADDMTVRVWRPDVDVYRDCVEDPEAMKWKWSWSSRR</sequence>
<dbReference type="EMBL" id="JAACJN010000001">
    <property type="protein sequence ID" value="KAF5393588.1"/>
    <property type="molecule type" value="Genomic_DNA"/>
</dbReference>
<dbReference type="PANTHER" id="PTHR22852:SF0">
    <property type="entry name" value="DENTICLELESS PROTEIN HOMOLOG"/>
    <property type="match status" value="1"/>
</dbReference>
<dbReference type="InterPro" id="IPR019775">
    <property type="entry name" value="WD40_repeat_CS"/>
</dbReference>
<evidence type="ECO:0000256" key="1">
    <source>
        <dbReference type="ARBA" id="ARBA00004906"/>
    </source>
</evidence>
<dbReference type="InterPro" id="IPR001680">
    <property type="entry name" value="WD40_rpt"/>
</dbReference>
<evidence type="ECO:0000256" key="2">
    <source>
        <dbReference type="ARBA" id="ARBA00022574"/>
    </source>
</evidence>
<evidence type="ECO:0000256" key="5">
    <source>
        <dbReference type="ARBA" id="ARBA00038344"/>
    </source>
</evidence>
<dbReference type="PANTHER" id="PTHR22852">
    <property type="entry name" value="LETHAL 2 DENTICLELESS PROTEIN RETINOIC ACID-REGULATED NUCLEAR MATRIX-ASSOCIATED PROTEIN"/>
    <property type="match status" value="1"/>
</dbReference>
<feature type="compositionally biased region" description="Polar residues" evidence="7">
    <location>
        <begin position="17"/>
        <end position="39"/>
    </location>
</feature>
<keyword evidence="9" id="KW-1185">Reference proteome</keyword>
<dbReference type="SUPFAM" id="SSF50978">
    <property type="entry name" value="WD40 repeat-like"/>
    <property type="match status" value="1"/>
</dbReference>
<feature type="repeat" description="WD" evidence="6">
    <location>
        <begin position="185"/>
        <end position="226"/>
    </location>
</feature>
<evidence type="ECO:0000256" key="4">
    <source>
        <dbReference type="ARBA" id="ARBA00022786"/>
    </source>
</evidence>
<accession>A0A8H5I1U1</accession>
<dbReference type="Gene3D" id="2.130.10.10">
    <property type="entry name" value="YVTN repeat-like/Quinoprotein amine dehydrogenase"/>
    <property type="match status" value="2"/>
</dbReference>
<dbReference type="AlphaFoldDB" id="A0A8H5I1U1"/>
<dbReference type="SMART" id="SM00320">
    <property type="entry name" value="WD40"/>
    <property type="match status" value="4"/>
</dbReference>
<reference evidence="8 9" key="1">
    <citation type="journal article" date="2020" name="ISME J.">
        <title>Uncovering the hidden diversity of litter-decomposition mechanisms in mushroom-forming fungi.</title>
        <authorList>
            <person name="Floudas D."/>
            <person name="Bentzer J."/>
            <person name="Ahren D."/>
            <person name="Johansson T."/>
            <person name="Persson P."/>
            <person name="Tunlid A."/>
        </authorList>
    </citation>
    <scope>NUCLEOTIDE SEQUENCE [LARGE SCALE GENOMIC DNA]</scope>
    <source>
        <strain evidence="8 9">CBS 406.79</strain>
    </source>
</reference>
<dbReference type="GO" id="GO:0005634">
    <property type="term" value="C:nucleus"/>
    <property type="evidence" value="ECO:0007669"/>
    <property type="project" value="TreeGrafter"/>
</dbReference>
<dbReference type="GO" id="GO:0043161">
    <property type="term" value="P:proteasome-mediated ubiquitin-dependent protein catabolic process"/>
    <property type="evidence" value="ECO:0007669"/>
    <property type="project" value="TreeGrafter"/>
</dbReference>
<keyword evidence="2 6" id="KW-0853">WD repeat</keyword>
<keyword evidence="3" id="KW-0677">Repeat</keyword>
<feature type="repeat" description="WD" evidence="6">
    <location>
        <begin position="227"/>
        <end position="269"/>
    </location>
</feature>
<comment type="pathway">
    <text evidence="1">Protein modification; protein ubiquitination.</text>
</comment>
<dbReference type="InterPro" id="IPR015943">
    <property type="entry name" value="WD40/YVTN_repeat-like_dom_sf"/>
</dbReference>
<dbReference type="InterPro" id="IPR036322">
    <property type="entry name" value="WD40_repeat_dom_sf"/>
</dbReference>
<dbReference type="PROSITE" id="PS50082">
    <property type="entry name" value="WD_REPEATS_2"/>
    <property type="match status" value="2"/>
</dbReference>
<keyword evidence="4" id="KW-0833">Ubl conjugation pathway</keyword>
<dbReference type="Pfam" id="PF00400">
    <property type="entry name" value="WD40"/>
    <property type="match status" value="2"/>
</dbReference>
<organism evidence="8 9">
    <name type="scientific">Collybiopsis confluens</name>
    <dbReference type="NCBI Taxonomy" id="2823264"/>
    <lineage>
        <taxon>Eukaryota</taxon>
        <taxon>Fungi</taxon>
        <taxon>Dikarya</taxon>
        <taxon>Basidiomycota</taxon>
        <taxon>Agaricomycotina</taxon>
        <taxon>Agaricomycetes</taxon>
        <taxon>Agaricomycetidae</taxon>
        <taxon>Agaricales</taxon>
        <taxon>Marasmiineae</taxon>
        <taxon>Omphalotaceae</taxon>
        <taxon>Collybiopsis</taxon>
    </lineage>
</organism>
<evidence type="ECO:0000313" key="9">
    <source>
        <dbReference type="Proteomes" id="UP000518752"/>
    </source>
</evidence>
<name>A0A8H5I1U1_9AGAR</name>
<dbReference type="GO" id="GO:0030674">
    <property type="term" value="F:protein-macromolecule adaptor activity"/>
    <property type="evidence" value="ECO:0007669"/>
    <property type="project" value="TreeGrafter"/>
</dbReference>
<dbReference type="Proteomes" id="UP000518752">
    <property type="component" value="Unassembled WGS sequence"/>
</dbReference>
<dbReference type="OrthoDB" id="2096344at2759"/>
<dbReference type="PROSITE" id="PS50294">
    <property type="entry name" value="WD_REPEATS_REGION"/>
    <property type="match status" value="2"/>
</dbReference>
<evidence type="ECO:0008006" key="10">
    <source>
        <dbReference type="Google" id="ProtNLM"/>
    </source>
</evidence>
<comment type="similarity">
    <text evidence="5">Belongs to the WD repeat cdt2 family.</text>
</comment>
<gene>
    <name evidence="8" type="ORF">D9757_000238</name>
</gene>